<evidence type="ECO:0000313" key="4">
    <source>
        <dbReference type="Proteomes" id="UP001597104"/>
    </source>
</evidence>
<feature type="transmembrane region" description="Helical" evidence="1">
    <location>
        <begin position="241"/>
        <end position="259"/>
    </location>
</feature>
<feature type="transmembrane region" description="Helical" evidence="1">
    <location>
        <begin position="133"/>
        <end position="153"/>
    </location>
</feature>
<reference evidence="4" key="1">
    <citation type="journal article" date="2019" name="Int. J. Syst. Evol. Microbiol.">
        <title>The Global Catalogue of Microorganisms (GCM) 10K type strain sequencing project: providing services to taxonomists for standard genome sequencing and annotation.</title>
        <authorList>
            <consortium name="The Broad Institute Genomics Platform"/>
            <consortium name="The Broad Institute Genome Sequencing Center for Infectious Disease"/>
            <person name="Wu L."/>
            <person name="Ma J."/>
        </authorList>
    </citation>
    <scope>NUCLEOTIDE SEQUENCE [LARGE SCALE GENOMIC DNA]</scope>
    <source>
        <strain evidence="4">CCM 8925</strain>
    </source>
</reference>
<evidence type="ECO:0000256" key="1">
    <source>
        <dbReference type="SAM" id="Phobius"/>
    </source>
</evidence>
<dbReference type="SMART" id="SM00228">
    <property type="entry name" value="PDZ"/>
    <property type="match status" value="1"/>
</dbReference>
<organism evidence="3 4">
    <name type="scientific">Loigolactobacillus binensis</name>
    <dbReference type="NCBI Taxonomy" id="2559922"/>
    <lineage>
        <taxon>Bacteria</taxon>
        <taxon>Bacillati</taxon>
        <taxon>Bacillota</taxon>
        <taxon>Bacilli</taxon>
        <taxon>Lactobacillales</taxon>
        <taxon>Lactobacillaceae</taxon>
        <taxon>Loigolactobacillus</taxon>
    </lineage>
</organism>
<dbReference type="Proteomes" id="UP001597104">
    <property type="component" value="Unassembled WGS sequence"/>
</dbReference>
<keyword evidence="1" id="KW-0472">Membrane</keyword>
<name>A0ABW3E8I3_9LACO</name>
<keyword evidence="1" id="KW-1133">Transmembrane helix</keyword>
<proteinExistence type="predicted"/>
<gene>
    <name evidence="3" type="ORF">ACFQZ7_01780</name>
</gene>
<dbReference type="SUPFAM" id="SSF50156">
    <property type="entry name" value="PDZ domain-like"/>
    <property type="match status" value="1"/>
</dbReference>
<accession>A0ABW3E8I3</accession>
<keyword evidence="1" id="KW-0812">Transmembrane</keyword>
<evidence type="ECO:0000313" key="3">
    <source>
        <dbReference type="EMBL" id="MFD0896471.1"/>
    </source>
</evidence>
<feature type="domain" description="PDZ" evidence="2">
    <location>
        <begin position="279"/>
        <end position="356"/>
    </location>
</feature>
<feature type="transmembrane region" description="Helical" evidence="1">
    <location>
        <begin position="265"/>
        <end position="283"/>
    </location>
</feature>
<sequence>MLIELLISLVAQPLLWCLVLAGYLVSRRRIQRERQTFHIAIDSHLNEFKAFFIYGLPLGIILSVVTLLLSLKLASAWWTLYQIIGIVSAVLTVSFVWPTAIVLVTTLLAITLLPNSWRLAVPLFTTQAATNRVIAAVLFLLLAVSALASVGLRQRLALKNLSPRITESNRGRRTGYFQAQQLALVPLAFFVPGSKLTSGLFAWSTVQVAGNQYHLVVLPLLIGFLLTVRQQLPAMQIKRQNRWQLVTGLIYLLSAVIVYLRPTLFLPVLVVAAVVAVGGWLGARQNRGSVHYTEPFNGVMVLGIQPATPAAKMDLVAGDIILECNNLAVRDEDSFYAARMTDPTYCHLRVKTMTGDIKITESAIFADAPHNLGVMTFPQQVATEQ</sequence>
<dbReference type="Gene3D" id="2.30.42.10">
    <property type="match status" value="1"/>
</dbReference>
<dbReference type="RefSeq" id="WP_137636971.1">
    <property type="nucleotide sequence ID" value="NZ_BJDN01000004.1"/>
</dbReference>
<feature type="transmembrane region" description="Helical" evidence="1">
    <location>
        <begin position="83"/>
        <end position="113"/>
    </location>
</feature>
<dbReference type="EMBL" id="JBHTIO010000008">
    <property type="protein sequence ID" value="MFD0896471.1"/>
    <property type="molecule type" value="Genomic_DNA"/>
</dbReference>
<dbReference type="InterPro" id="IPR036034">
    <property type="entry name" value="PDZ_sf"/>
</dbReference>
<feature type="transmembrane region" description="Helical" evidence="1">
    <location>
        <begin position="212"/>
        <end position="229"/>
    </location>
</feature>
<feature type="transmembrane region" description="Helical" evidence="1">
    <location>
        <begin position="51"/>
        <end position="71"/>
    </location>
</feature>
<keyword evidence="4" id="KW-1185">Reference proteome</keyword>
<dbReference type="InterPro" id="IPR001478">
    <property type="entry name" value="PDZ"/>
</dbReference>
<comment type="caution">
    <text evidence="3">The sequence shown here is derived from an EMBL/GenBank/DDBJ whole genome shotgun (WGS) entry which is preliminary data.</text>
</comment>
<evidence type="ECO:0000259" key="2">
    <source>
        <dbReference type="SMART" id="SM00228"/>
    </source>
</evidence>
<protein>
    <submittedName>
        <fullName evidence="3">PDZ domain-containing protein</fullName>
    </submittedName>
</protein>